<dbReference type="EMBL" id="JABENB010000003">
    <property type="protein sequence ID" value="NNG40755.1"/>
    <property type="molecule type" value="Genomic_DNA"/>
</dbReference>
<comment type="caution">
    <text evidence="6">The sequence shown here is derived from an EMBL/GenBank/DDBJ whole genome shotgun (WGS) entry which is preliminary data.</text>
</comment>
<feature type="region of interest" description="Disordered" evidence="4">
    <location>
        <begin position="285"/>
        <end position="307"/>
    </location>
</feature>
<dbReference type="InterPro" id="IPR006076">
    <property type="entry name" value="FAD-dep_OxRdtase"/>
</dbReference>
<dbReference type="RefSeq" id="WP_171157489.1">
    <property type="nucleotide sequence ID" value="NZ_JABENB010000003.1"/>
</dbReference>
<evidence type="ECO:0000259" key="5">
    <source>
        <dbReference type="Pfam" id="PF01266"/>
    </source>
</evidence>
<gene>
    <name evidence="6" type="ORF">HJ588_15935</name>
</gene>
<dbReference type="Pfam" id="PF01266">
    <property type="entry name" value="DAO"/>
    <property type="match status" value="1"/>
</dbReference>
<dbReference type="Gene3D" id="3.50.50.60">
    <property type="entry name" value="FAD/NAD(P)-binding domain"/>
    <property type="match status" value="1"/>
</dbReference>
<protein>
    <submittedName>
        <fullName evidence="6">NAD(P)-binding protein</fullName>
    </submittedName>
</protein>
<feature type="compositionally biased region" description="Acidic residues" evidence="4">
    <location>
        <begin position="295"/>
        <end position="304"/>
    </location>
</feature>
<keyword evidence="7" id="KW-1185">Reference proteome</keyword>
<name>A0A849AK15_9MICO</name>
<evidence type="ECO:0000256" key="2">
    <source>
        <dbReference type="ARBA" id="ARBA00022827"/>
    </source>
</evidence>
<evidence type="ECO:0000313" key="7">
    <source>
        <dbReference type="Proteomes" id="UP000557772"/>
    </source>
</evidence>
<keyword evidence="1" id="KW-0285">Flavoprotein</keyword>
<dbReference type="AlphaFoldDB" id="A0A849AK15"/>
<dbReference type="PANTHER" id="PTHR23023">
    <property type="entry name" value="DIMETHYLANILINE MONOOXYGENASE"/>
    <property type="match status" value="1"/>
</dbReference>
<keyword evidence="2" id="KW-0274">FAD</keyword>
<evidence type="ECO:0000256" key="1">
    <source>
        <dbReference type="ARBA" id="ARBA00022630"/>
    </source>
</evidence>
<dbReference type="Proteomes" id="UP000557772">
    <property type="component" value="Unassembled WGS sequence"/>
</dbReference>
<keyword evidence="3" id="KW-0560">Oxidoreductase</keyword>
<dbReference type="InterPro" id="IPR036188">
    <property type="entry name" value="FAD/NAD-bd_sf"/>
</dbReference>
<evidence type="ECO:0000256" key="4">
    <source>
        <dbReference type="SAM" id="MobiDB-lite"/>
    </source>
</evidence>
<evidence type="ECO:0000256" key="3">
    <source>
        <dbReference type="ARBA" id="ARBA00023002"/>
    </source>
</evidence>
<reference evidence="6 7" key="1">
    <citation type="submission" date="2020-05" db="EMBL/GenBank/DDBJ databases">
        <title>Flexivirga sp. ID2601S isolated from air conditioner.</title>
        <authorList>
            <person name="Kim D.H."/>
        </authorList>
    </citation>
    <scope>NUCLEOTIDE SEQUENCE [LARGE SCALE GENOMIC DNA]</scope>
    <source>
        <strain evidence="6 7">ID2601S</strain>
    </source>
</reference>
<dbReference type="GO" id="GO:0016491">
    <property type="term" value="F:oxidoreductase activity"/>
    <property type="evidence" value="ECO:0007669"/>
    <property type="project" value="UniProtKB-KW"/>
</dbReference>
<evidence type="ECO:0000313" key="6">
    <source>
        <dbReference type="EMBL" id="NNG40755.1"/>
    </source>
</evidence>
<feature type="domain" description="FAD dependent oxidoreductase" evidence="5">
    <location>
        <begin position="11"/>
        <end position="61"/>
    </location>
</feature>
<accession>A0A849AK15</accession>
<dbReference type="InterPro" id="IPR050346">
    <property type="entry name" value="FMO-like"/>
</dbReference>
<dbReference type="PRINTS" id="PR00368">
    <property type="entry name" value="FADPNR"/>
</dbReference>
<sequence>MVSVVPQELPVAVIGAGPIGLAAAAELVGRDQEVVVFEQGDEPAAGVRSWGHVRLFSPWSELTSPAAERLLAPTGWAAPNGKRYPTGTAWITDYLAPLAAVLGDRVRVGATVVGVSRLDRDLLVESGRDEQPFVLHVQSSDGSIERVFVRAVIDATGTLSVPNPLGSEGYPVSGETAHADRILYGMPDATADGNPCAGKAVAVVGSGASALTSLIALTSDEVHTPGSRVVWVLRRGTVGNSYGGGDADELPARGALGARVREAVTDGRIEVVTGFRAIAVEDADTTHYNNNGSDSDSDSDSDNDADGRVVLVSSDGRRMEGLDQVVCVTGFRPDLSFLSEVRLDLDQRLQAPAKLAPEIDPNWHSCGSVQPHGYDVLAQPEEGLFLAGMKSYGRAPSFLAMTGYEQVRSIAAALAGDLDAANEVELTLPDTGVCGGAGLFDSEEGSGGGCCGPVGPQPVSLGGLSTAGGLGGLS</sequence>
<organism evidence="6 7">
    <name type="scientific">Flexivirga aerilata</name>
    <dbReference type="NCBI Taxonomy" id="1656889"/>
    <lineage>
        <taxon>Bacteria</taxon>
        <taxon>Bacillati</taxon>
        <taxon>Actinomycetota</taxon>
        <taxon>Actinomycetes</taxon>
        <taxon>Micrococcales</taxon>
        <taxon>Dermacoccaceae</taxon>
        <taxon>Flexivirga</taxon>
    </lineage>
</organism>
<dbReference type="SUPFAM" id="SSF51905">
    <property type="entry name" value="FAD/NAD(P)-binding domain"/>
    <property type="match status" value="1"/>
</dbReference>
<proteinExistence type="predicted"/>